<organism evidence="2 3">
    <name type="scientific">Nitrosovibrio tenuis</name>
    <dbReference type="NCBI Taxonomy" id="1233"/>
    <lineage>
        <taxon>Bacteria</taxon>
        <taxon>Pseudomonadati</taxon>
        <taxon>Pseudomonadota</taxon>
        <taxon>Betaproteobacteria</taxon>
        <taxon>Nitrosomonadales</taxon>
        <taxon>Nitrosomonadaceae</taxon>
        <taxon>Nitrosovibrio</taxon>
    </lineage>
</organism>
<dbReference type="AlphaFoldDB" id="A0A1H7Q1P1"/>
<dbReference type="EMBL" id="FOBH01000010">
    <property type="protein sequence ID" value="SEL41883.1"/>
    <property type="molecule type" value="Genomic_DNA"/>
</dbReference>
<dbReference type="Gene3D" id="3.60.40.10">
    <property type="entry name" value="PPM-type phosphatase domain"/>
    <property type="match status" value="1"/>
</dbReference>
<dbReference type="GO" id="GO:0004722">
    <property type="term" value="F:protein serine/threonine phosphatase activity"/>
    <property type="evidence" value="ECO:0007669"/>
    <property type="project" value="InterPro"/>
</dbReference>
<dbReference type="PROSITE" id="PS51746">
    <property type="entry name" value="PPM_2"/>
    <property type="match status" value="1"/>
</dbReference>
<dbReference type="PANTHER" id="PTHR47992">
    <property type="entry name" value="PROTEIN PHOSPHATASE"/>
    <property type="match status" value="1"/>
</dbReference>
<feature type="domain" description="PPM-type phosphatase" evidence="1">
    <location>
        <begin position="17"/>
        <end position="252"/>
    </location>
</feature>
<dbReference type="Pfam" id="PF13672">
    <property type="entry name" value="PP2C_2"/>
    <property type="match status" value="1"/>
</dbReference>
<sequence>MRLLLIGGLGLVVRIRSIGTTHVGLVRTNNEDTYLAMPEAGVFAVSDGMGGAAAGELASGYFIATAQAIFGDKAPVSEEARCALIEKVFQCSIKRIIEHTAKHPQDEGMGCTGDLLSFSDSNYAIGHIGDSRVYLLRNGRLRQLTKDHSWVQQLVDEGMLTPEDARHHPRKNLILRVVGNDPLAYPDILKGKVLNHDVFLLCSDGLTDMVDDCEIRDILISPTSLDDKAASLIGAALAAGGKDNVTVVLCEVEITE</sequence>
<dbReference type="STRING" id="1233.SAMN05216387_11090"/>
<dbReference type="RefSeq" id="WP_245728029.1">
    <property type="nucleotide sequence ID" value="NZ_FOBH01000010.1"/>
</dbReference>
<name>A0A1H7Q1P1_9PROT</name>
<gene>
    <name evidence="2" type="ORF">SAMN05216387_11090</name>
</gene>
<protein>
    <submittedName>
        <fullName evidence="2">Protein phosphatase</fullName>
    </submittedName>
</protein>
<dbReference type="CDD" id="cd00143">
    <property type="entry name" value="PP2Cc"/>
    <property type="match status" value="1"/>
</dbReference>
<dbReference type="SUPFAM" id="SSF81606">
    <property type="entry name" value="PP2C-like"/>
    <property type="match status" value="1"/>
</dbReference>
<dbReference type="InterPro" id="IPR015655">
    <property type="entry name" value="PP2C"/>
</dbReference>
<evidence type="ECO:0000259" key="1">
    <source>
        <dbReference type="PROSITE" id="PS51746"/>
    </source>
</evidence>
<dbReference type="Proteomes" id="UP000198620">
    <property type="component" value="Unassembled WGS sequence"/>
</dbReference>
<accession>A0A1H7Q1P1</accession>
<dbReference type="InterPro" id="IPR001932">
    <property type="entry name" value="PPM-type_phosphatase-like_dom"/>
</dbReference>
<reference evidence="2 3" key="1">
    <citation type="submission" date="2016-10" db="EMBL/GenBank/DDBJ databases">
        <authorList>
            <person name="de Groot N.N."/>
        </authorList>
    </citation>
    <scope>NUCLEOTIDE SEQUENCE [LARGE SCALE GENOMIC DNA]</scope>
    <source>
        <strain evidence="2 3">Nv1</strain>
    </source>
</reference>
<evidence type="ECO:0000313" key="2">
    <source>
        <dbReference type="EMBL" id="SEL41883.1"/>
    </source>
</evidence>
<proteinExistence type="predicted"/>
<keyword evidence="3" id="KW-1185">Reference proteome</keyword>
<dbReference type="SMART" id="SM00332">
    <property type="entry name" value="PP2Cc"/>
    <property type="match status" value="1"/>
</dbReference>
<evidence type="ECO:0000313" key="3">
    <source>
        <dbReference type="Proteomes" id="UP000198620"/>
    </source>
</evidence>
<dbReference type="InterPro" id="IPR036457">
    <property type="entry name" value="PPM-type-like_dom_sf"/>
</dbReference>
<dbReference type="SMART" id="SM00331">
    <property type="entry name" value="PP2C_SIG"/>
    <property type="match status" value="1"/>
</dbReference>